<dbReference type="SUPFAM" id="SSF52540">
    <property type="entry name" value="P-loop containing nucleoside triphosphate hydrolases"/>
    <property type="match status" value="1"/>
</dbReference>
<dbReference type="Proteomes" id="UP000631535">
    <property type="component" value="Unassembled WGS sequence"/>
</dbReference>
<dbReference type="Pfam" id="PF12307">
    <property type="entry name" value="DUF3631"/>
    <property type="match status" value="1"/>
</dbReference>
<comment type="caution">
    <text evidence="2">The sequence shown here is derived from an EMBL/GenBank/DDBJ whole genome shotgun (WGS) entry which is preliminary data.</text>
</comment>
<dbReference type="InterPro" id="IPR022081">
    <property type="entry name" value="DUF3631"/>
</dbReference>
<evidence type="ECO:0000259" key="1">
    <source>
        <dbReference type="Pfam" id="PF12307"/>
    </source>
</evidence>
<keyword evidence="3" id="KW-1185">Reference proteome</keyword>
<feature type="domain" description="DUF3631" evidence="1">
    <location>
        <begin position="177"/>
        <end position="364"/>
    </location>
</feature>
<name>A0ABQ2MC38_9ACTN</name>
<organism evidence="2 3">
    <name type="scientific">Streptomyces daqingensis</name>
    <dbReference type="NCBI Taxonomy" id="1472640"/>
    <lineage>
        <taxon>Bacteria</taxon>
        <taxon>Bacillati</taxon>
        <taxon>Actinomycetota</taxon>
        <taxon>Actinomycetes</taxon>
        <taxon>Kitasatosporales</taxon>
        <taxon>Streptomycetaceae</taxon>
        <taxon>Streptomyces</taxon>
    </lineage>
</organism>
<protein>
    <recommendedName>
        <fullName evidence="1">DUF3631 domain-containing protein</fullName>
    </recommendedName>
</protein>
<reference evidence="3" key="1">
    <citation type="journal article" date="2019" name="Int. J. Syst. Evol. Microbiol.">
        <title>The Global Catalogue of Microorganisms (GCM) 10K type strain sequencing project: providing services to taxonomists for standard genome sequencing and annotation.</title>
        <authorList>
            <consortium name="The Broad Institute Genomics Platform"/>
            <consortium name="The Broad Institute Genome Sequencing Center for Infectious Disease"/>
            <person name="Wu L."/>
            <person name="Ma J."/>
        </authorList>
    </citation>
    <scope>NUCLEOTIDE SEQUENCE [LARGE SCALE GENOMIC DNA]</scope>
    <source>
        <strain evidence="3">CGMCC 4.7178</strain>
    </source>
</reference>
<gene>
    <name evidence="2" type="ORF">GCM10012287_26570</name>
</gene>
<sequence>MTEPIDGAALLNEVEAFHRRFNAFPSHAAYVATVLWDAHTHLLDCFDSTPRLAFLSPEPGSGKTRALEVSSTLVPRPMHAVNASPAALFRAVADETGRPVILFDEIDTVFGAKAKDANEDLRGLLNAGHRRSGVSYRCVADGQGNQSVVPFPSYCAVALAGLGTLPDTILARSIVIRMRRRARTERVEPYRARIHEKEGNELRDQLAQWSEQVSEKVDGAWPEMPEGITDRPADVWEPLLAVADAAGGQWPERARAACVELVTAVDEDDRASLGVKLLTDLRDHVFPGEAAVSTVEILHLLNAMEDAPWGDLDGRPLTARGLSRMLGEYVNGKGKRIRSRTIRIGGQPTKGYHVEDLADAWARYCPAPPGPGLQESVTPVTTPLTPMLTSDDEVTVEGGCNRNGAVAPAPATTAP</sequence>
<dbReference type="InterPro" id="IPR027417">
    <property type="entry name" value="P-loop_NTPase"/>
</dbReference>
<dbReference type="RefSeq" id="WP_189037301.1">
    <property type="nucleotide sequence ID" value="NZ_BMMP01000007.1"/>
</dbReference>
<proteinExistence type="predicted"/>
<dbReference type="EMBL" id="BMMP01000007">
    <property type="protein sequence ID" value="GGO49371.1"/>
    <property type="molecule type" value="Genomic_DNA"/>
</dbReference>
<accession>A0ABQ2MC38</accession>
<evidence type="ECO:0000313" key="2">
    <source>
        <dbReference type="EMBL" id="GGO49371.1"/>
    </source>
</evidence>
<evidence type="ECO:0000313" key="3">
    <source>
        <dbReference type="Proteomes" id="UP000631535"/>
    </source>
</evidence>